<organism evidence="3 4">
    <name type="scientific">Thiorhodococcus minor</name>
    <dbReference type="NCBI Taxonomy" id="57489"/>
    <lineage>
        <taxon>Bacteria</taxon>
        <taxon>Pseudomonadati</taxon>
        <taxon>Pseudomonadota</taxon>
        <taxon>Gammaproteobacteria</taxon>
        <taxon>Chromatiales</taxon>
        <taxon>Chromatiaceae</taxon>
        <taxon>Thiorhodococcus</taxon>
    </lineage>
</organism>
<dbReference type="Proteomes" id="UP000483379">
    <property type="component" value="Unassembled WGS sequence"/>
</dbReference>
<dbReference type="NCBIfam" id="NF033689">
    <property type="entry name" value="N2Fix_CO_CowN"/>
    <property type="match status" value="1"/>
</dbReference>
<dbReference type="EMBL" id="JAAIJQ010000121">
    <property type="protein sequence ID" value="NEV64893.1"/>
    <property type="molecule type" value="Genomic_DNA"/>
</dbReference>
<comment type="function">
    <text evidence="2">Is required to sustain N(2)-dependent growth in the presence of low levels of carbon monoxide (CO). Probably acts by protecting the N(2) fixation ability of the nitrogenase complex, which is inactivated in the presence of CO.</text>
</comment>
<keyword evidence="1 2" id="KW-0535">Nitrogen fixation</keyword>
<comment type="similarity">
    <text evidence="2">Belongs to the CowN family.</text>
</comment>
<accession>A0A6M0K7J5</accession>
<protein>
    <recommendedName>
        <fullName evidence="2">N(2)-fixation sustaining protein CowN</fullName>
    </recommendedName>
    <alternativeName>
        <fullName evidence="2">CO weal-nitrogenase</fullName>
    </alternativeName>
</protein>
<evidence type="ECO:0000313" key="3">
    <source>
        <dbReference type="EMBL" id="NEV64893.1"/>
    </source>
</evidence>
<dbReference type="InterPro" id="IPR024899">
    <property type="entry name" value="CowN"/>
</dbReference>
<dbReference type="Pfam" id="PF20543">
    <property type="entry name" value="CowN"/>
    <property type="match status" value="1"/>
</dbReference>
<keyword evidence="4" id="KW-1185">Reference proteome</keyword>
<dbReference type="GO" id="GO:0009399">
    <property type="term" value="P:nitrogen fixation"/>
    <property type="evidence" value="ECO:0007669"/>
    <property type="project" value="UniProtKB-UniRule"/>
</dbReference>
<proteinExistence type="inferred from homology"/>
<dbReference type="HAMAP" id="MF_02117">
    <property type="entry name" value="CowN"/>
    <property type="match status" value="1"/>
</dbReference>
<dbReference type="AlphaFoldDB" id="A0A6M0K7J5"/>
<sequence length="96" mass="10965">MTGLAKKVDRYITFEGIDCEERVRQIVAHIRSCIGDISEPSPLHDYFAVKLDEIQGRGQDELYFIGSQVNPLRELFDHHGDDAALDLLEQIEEECC</sequence>
<evidence type="ECO:0000313" key="4">
    <source>
        <dbReference type="Proteomes" id="UP000483379"/>
    </source>
</evidence>
<name>A0A6M0K7J5_9GAMM</name>
<comment type="caution">
    <text evidence="3">The sequence shown here is derived from an EMBL/GenBank/DDBJ whole genome shotgun (WGS) entry which is preliminary data.</text>
</comment>
<evidence type="ECO:0000256" key="2">
    <source>
        <dbReference type="HAMAP-Rule" id="MF_02117"/>
    </source>
</evidence>
<evidence type="ECO:0000256" key="1">
    <source>
        <dbReference type="ARBA" id="ARBA00023231"/>
    </source>
</evidence>
<reference evidence="3 4" key="1">
    <citation type="submission" date="2020-02" db="EMBL/GenBank/DDBJ databases">
        <title>Genome sequences of Thiorhodococcus mannitoliphagus and Thiorhodococcus minor, purple sulfur photosynthetic bacteria in the gammaproteobacterial family, Chromatiaceae.</title>
        <authorList>
            <person name="Aviles F.A."/>
            <person name="Meyer T.E."/>
            <person name="Kyndt J.A."/>
        </authorList>
    </citation>
    <scope>NUCLEOTIDE SEQUENCE [LARGE SCALE GENOMIC DNA]</scope>
    <source>
        <strain evidence="3 4">DSM 11518</strain>
    </source>
</reference>
<dbReference type="RefSeq" id="WP_164456092.1">
    <property type="nucleotide sequence ID" value="NZ_JAAIJQ010000121.1"/>
</dbReference>
<gene>
    <name evidence="2 3" type="primary">cowN</name>
    <name evidence="3" type="ORF">G3446_24010</name>
</gene>